<feature type="domain" description="Protein translocase subunit SecDF P1" evidence="9">
    <location>
        <begin position="67"/>
        <end position="123"/>
    </location>
</feature>
<evidence type="ECO:0000256" key="7">
    <source>
        <dbReference type="ARBA" id="ARBA00023136"/>
    </source>
</evidence>
<organism evidence="10">
    <name type="scientific">marine metagenome</name>
    <dbReference type="NCBI Taxonomy" id="408172"/>
    <lineage>
        <taxon>unclassified sequences</taxon>
        <taxon>metagenomes</taxon>
        <taxon>ecological metagenomes</taxon>
    </lineage>
</organism>
<evidence type="ECO:0000256" key="2">
    <source>
        <dbReference type="ARBA" id="ARBA00022475"/>
    </source>
</evidence>
<dbReference type="PANTHER" id="PTHR30081">
    <property type="entry name" value="PROTEIN-EXPORT MEMBRANE PROTEIN SEC"/>
    <property type="match status" value="1"/>
</dbReference>
<feature type="non-terminal residue" evidence="10">
    <location>
        <position position="143"/>
    </location>
</feature>
<keyword evidence="3 8" id="KW-0812">Transmembrane</keyword>
<keyword evidence="7 8" id="KW-0472">Membrane</keyword>
<evidence type="ECO:0000256" key="8">
    <source>
        <dbReference type="SAM" id="Phobius"/>
    </source>
</evidence>
<dbReference type="AlphaFoldDB" id="A0A382BU36"/>
<evidence type="ECO:0000256" key="1">
    <source>
        <dbReference type="ARBA" id="ARBA00022448"/>
    </source>
</evidence>
<dbReference type="GO" id="GO:0005886">
    <property type="term" value="C:plasma membrane"/>
    <property type="evidence" value="ECO:0007669"/>
    <property type="project" value="TreeGrafter"/>
</dbReference>
<evidence type="ECO:0000256" key="6">
    <source>
        <dbReference type="ARBA" id="ARBA00023010"/>
    </source>
</evidence>
<name>A0A382BU36_9ZZZZ</name>
<keyword evidence="2" id="KW-1003">Cell membrane</keyword>
<dbReference type="Pfam" id="PF21760">
    <property type="entry name" value="SecD_1st"/>
    <property type="match status" value="1"/>
</dbReference>
<accession>A0A382BU36</accession>
<evidence type="ECO:0000256" key="5">
    <source>
        <dbReference type="ARBA" id="ARBA00022989"/>
    </source>
</evidence>
<sequence>MFKTVRGRLAFIIVMIVVAGWQLYSHKQETGDWLKLGLDLQGGMHLVLEVDDPEGTMTSEAKADMIDRVDRIIRTRIDEFGVSEPLIQKSGSERLIVELAGISDEEQAKSIVTRNAFLEFKLVLPTTDVENTLDRIDRRIVAA</sequence>
<dbReference type="Gene3D" id="3.30.70.3220">
    <property type="match status" value="1"/>
</dbReference>
<dbReference type="GO" id="GO:0015031">
    <property type="term" value="P:protein transport"/>
    <property type="evidence" value="ECO:0007669"/>
    <property type="project" value="UniProtKB-KW"/>
</dbReference>
<keyword evidence="6" id="KW-0811">Translocation</keyword>
<evidence type="ECO:0000256" key="3">
    <source>
        <dbReference type="ARBA" id="ARBA00022692"/>
    </source>
</evidence>
<gene>
    <name evidence="10" type="ORF">METZ01_LOCUS170180</name>
</gene>
<keyword evidence="1" id="KW-0813">Transport</keyword>
<evidence type="ECO:0000313" key="10">
    <source>
        <dbReference type="EMBL" id="SVB17326.1"/>
    </source>
</evidence>
<dbReference type="InterPro" id="IPR022813">
    <property type="entry name" value="SecD/SecF_arch_bac"/>
</dbReference>
<evidence type="ECO:0000259" key="9">
    <source>
        <dbReference type="Pfam" id="PF21760"/>
    </source>
</evidence>
<protein>
    <recommendedName>
        <fullName evidence="9">Protein translocase subunit SecDF P1 domain-containing protein</fullName>
    </recommendedName>
</protein>
<dbReference type="InterPro" id="IPR048631">
    <property type="entry name" value="SecD_1st"/>
</dbReference>
<dbReference type="InterPro" id="IPR022646">
    <property type="entry name" value="SecD/SecF_CS"/>
</dbReference>
<dbReference type="EMBL" id="UINC01031379">
    <property type="protein sequence ID" value="SVB17326.1"/>
    <property type="molecule type" value="Genomic_DNA"/>
</dbReference>
<dbReference type="Pfam" id="PF07549">
    <property type="entry name" value="Sec_GG"/>
    <property type="match status" value="1"/>
</dbReference>
<reference evidence="10" key="1">
    <citation type="submission" date="2018-05" db="EMBL/GenBank/DDBJ databases">
        <authorList>
            <person name="Lanie J.A."/>
            <person name="Ng W.-L."/>
            <person name="Kazmierczak K.M."/>
            <person name="Andrzejewski T.M."/>
            <person name="Davidsen T.M."/>
            <person name="Wayne K.J."/>
            <person name="Tettelin H."/>
            <person name="Glass J.I."/>
            <person name="Rusch D."/>
            <person name="Podicherti R."/>
            <person name="Tsui H.-C.T."/>
            <person name="Winkler M.E."/>
        </authorList>
    </citation>
    <scope>NUCLEOTIDE SEQUENCE</scope>
</reference>
<feature type="transmembrane region" description="Helical" evidence="8">
    <location>
        <begin position="7"/>
        <end position="24"/>
    </location>
</feature>
<keyword evidence="4" id="KW-0653">Protein transport</keyword>
<proteinExistence type="predicted"/>
<keyword evidence="5 8" id="KW-1133">Transmembrane helix</keyword>
<evidence type="ECO:0000256" key="4">
    <source>
        <dbReference type="ARBA" id="ARBA00022927"/>
    </source>
</evidence>